<reference evidence="3 4" key="1">
    <citation type="journal article" date="2007" name="Nature">
        <title>Evolution of genes and genomes on the Drosophila phylogeny.</title>
        <authorList>
            <consortium name="Drosophila 12 Genomes Consortium"/>
            <person name="Clark A.G."/>
            <person name="Eisen M.B."/>
            <person name="Smith D.R."/>
            <person name="Bergman C.M."/>
            <person name="Oliver B."/>
            <person name="Markow T.A."/>
            <person name="Kaufman T.C."/>
            <person name="Kellis M."/>
            <person name="Gelbart W."/>
            <person name="Iyer V.N."/>
            <person name="Pollard D.A."/>
            <person name="Sackton T.B."/>
            <person name="Larracuente A.M."/>
            <person name="Singh N.D."/>
            <person name="Abad J.P."/>
            <person name="Abt D.N."/>
            <person name="Adryan B."/>
            <person name="Aguade M."/>
            <person name="Akashi H."/>
            <person name="Anderson W.W."/>
            <person name="Aquadro C.F."/>
            <person name="Ardell D.H."/>
            <person name="Arguello R."/>
            <person name="Artieri C.G."/>
            <person name="Barbash D.A."/>
            <person name="Barker D."/>
            <person name="Barsanti P."/>
            <person name="Batterham P."/>
            <person name="Batzoglou S."/>
            <person name="Begun D."/>
            <person name="Bhutkar A."/>
            <person name="Blanco E."/>
            <person name="Bosak S.A."/>
            <person name="Bradley R.K."/>
            <person name="Brand A.D."/>
            <person name="Brent M.R."/>
            <person name="Brooks A.N."/>
            <person name="Brown R.H."/>
            <person name="Butlin R.K."/>
            <person name="Caggese C."/>
            <person name="Calvi B.R."/>
            <person name="Bernardo de Carvalho A."/>
            <person name="Caspi A."/>
            <person name="Castrezana S."/>
            <person name="Celniker S.E."/>
            <person name="Chang J.L."/>
            <person name="Chapple C."/>
            <person name="Chatterji S."/>
            <person name="Chinwalla A."/>
            <person name="Civetta A."/>
            <person name="Clifton S.W."/>
            <person name="Comeron J.M."/>
            <person name="Costello J.C."/>
            <person name="Coyne J.A."/>
            <person name="Daub J."/>
            <person name="David R.G."/>
            <person name="Delcher A.L."/>
            <person name="Delehaunty K."/>
            <person name="Do C.B."/>
            <person name="Ebling H."/>
            <person name="Edwards K."/>
            <person name="Eickbush T."/>
            <person name="Evans J.D."/>
            <person name="Filipski A."/>
            <person name="Findeiss S."/>
            <person name="Freyhult E."/>
            <person name="Fulton L."/>
            <person name="Fulton R."/>
            <person name="Garcia A.C."/>
            <person name="Gardiner A."/>
            <person name="Garfield D.A."/>
            <person name="Garvin B.E."/>
            <person name="Gibson G."/>
            <person name="Gilbert D."/>
            <person name="Gnerre S."/>
            <person name="Godfrey J."/>
            <person name="Good R."/>
            <person name="Gotea V."/>
            <person name="Gravely B."/>
            <person name="Greenberg A.J."/>
            <person name="Griffiths-Jones S."/>
            <person name="Gross S."/>
            <person name="Guigo R."/>
            <person name="Gustafson E.A."/>
            <person name="Haerty W."/>
            <person name="Hahn M.W."/>
            <person name="Halligan D.L."/>
            <person name="Halpern A.L."/>
            <person name="Halter G.M."/>
            <person name="Han M.V."/>
            <person name="Heger A."/>
            <person name="Hillier L."/>
            <person name="Hinrichs A.S."/>
            <person name="Holmes I."/>
            <person name="Hoskins R.A."/>
            <person name="Hubisz M.J."/>
            <person name="Hultmark D."/>
            <person name="Huntley M.A."/>
            <person name="Jaffe D.B."/>
            <person name="Jagadeeshan S."/>
            <person name="Jeck W.R."/>
            <person name="Johnson J."/>
            <person name="Jones C.D."/>
            <person name="Jordan W.C."/>
            <person name="Karpen G.H."/>
            <person name="Kataoka E."/>
            <person name="Keightley P.D."/>
            <person name="Kheradpour P."/>
            <person name="Kirkness E.F."/>
            <person name="Koerich L.B."/>
            <person name="Kristiansen K."/>
            <person name="Kudrna D."/>
            <person name="Kulathinal R.J."/>
            <person name="Kumar S."/>
            <person name="Kwok R."/>
            <person name="Lander E."/>
            <person name="Langley C.H."/>
            <person name="Lapoint R."/>
            <person name="Lazzaro B.P."/>
            <person name="Lee S.J."/>
            <person name="Levesque L."/>
            <person name="Li R."/>
            <person name="Lin C.F."/>
            <person name="Lin M.F."/>
            <person name="Lindblad-Toh K."/>
            <person name="Llopart A."/>
            <person name="Long M."/>
            <person name="Low L."/>
            <person name="Lozovsky E."/>
            <person name="Lu J."/>
            <person name="Luo M."/>
            <person name="Machado C.A."/>
            <person name="Makalowski W."/>
            <person name="Marzo M."/>
            <person name="Matsuda M."/>
            <person name="Matzkin L."/>
            <person name="McAllister B."/>
            <person name="McBride C.S."/>
            <person name="McKernan B."/>
            <person name="McKernan K."/>
            <person name="Mendez-Lago M."/>
            <person name="Minx P."/>
            <person name="Mollenhauer M.U."/>
            <person name="Montooth K."/>
            <person name="Mount S.M."/>
            <person name="Mu X."/>
            <person name="Myers E."/>
            <person name="Negre B."/>
            <person name="Newfeld S."/>
            <person name="Nielsen R."/>
            <person name="Noor M.A."/>
            <person name="O'Grady P."/>
            <person name="Pachter L."/>
            <person name="Papaceit M."/>
            <person name="Parisi M.J."/>
            <person name="Parisi M."/>
            <person name="Parts L."/>
            <person name="Pedersen J.S."/>
            <person name="Pesole G."/>
            <person name="Phillippy A.M."/>
            <person name="Ponting C.P."/>
            <person name="Pop M."/>
            <person name="Porcelli D."/>
            <person name="Powell J.R."/>
            <person name="Prohaska S."/>
            <person name="Pruitt K."/>
            <person name="Puig M."/>
            <person name="Quesneville H."/>
            <person name="Ram K.R."/>
            <person name="Rand D."/>
            <person name="Rasmussen M.D."/>
            <person name="Reed L.K."/>
            <person name="Reenan R."/>
            <person name="Reily A."/>
            <person name="Remington K.A."/>
            <person name="Rieger T.T."/>
            <person name="Ritchie M.G."/>
            <person name="Robin C."/>
            <person name="Rogers Y.H."/>
            <person name="Rohde C."/>
            <person name="Rozas J."/>
            <person name="Rubenfield M.J."/>
            <person name="Ruiz A."/>
            <person name="Russo S."/>
            <person name="Salzberg S.L."/>
            <person name="Sanchez-Gracia A."/>
            <person name="Saranga D.J."/>
            <person name="Sato H."/>
            <person name="Schaeffer S.W."/>
            <person name="Schatz M.C."/>
            <person name="Schlenke T."/>
            <person name="Schwartz R."/>
            <person name="Segarra C."/>
            <person name="Singh R.S."/>
            <person name="Sirot L."/>
            <person name="Sirota M."/>
            <person name="Sisneros N.B."/>
            <person name="Smith C.D."/>
            <person name="Smith T.F."/>
            <person name="Spieth J."/>
            <person name="Stage D.E."/>
            <person name="Stark A."/>
            <person name="Stephan W."/>
            <person name="Strausberg R.L."/>
            <person name="Strempel S."/>
            <person name="Sturgill D."/>
            <person name="Sutton G."/>
            <person name="Sutton G.G."/>
            <person name="Tao W."/>
            <person name="Teichmann S."/>
            <person name="Tobari Y.N."/>
            <person name="Tomimura Y."/>
            <person name="Tsolas J.M."/>
            <person name="Valente V.L."/>
            <person name="Venter E."/>
            <person name="Venter J.C."/>
            <person name="Vicario S."/>
            <person name="Vieira F.G."/>
            <person name="Vilella A.J."/>
            <person name="Villasante A."/>
            <person name="Walenz B."/>
            <person name="Wang J."/>
            <person name="Wasserman M."/>
            <person name="Watts T."/>
            <person name="Wilson D."/>
            <person name="Wilson R.K."/>
            <person name="Wing R.A."/>
            <person name="Wolfner M.F."/>
            <person name="Wong A."/>
            <person name="Wong G.K."/>
            <person name="Wu C.I."/>
            <person name="Wu G."/>
            <person name="Yamamoto D."/>
            <person name="Yang H.P."/>
            <person name="Yang S.P."/>
            <person name="Yorke J.A."/>
            <person name="Yoshida K."/>
            <person name="Zdobnov E."/>
            <person name="Zhang P."/>
            <person name="Zhang Y."/>
            <person name="Zimin A.V."/>
            <person name="Baldwin J."/>
            <person name="Abdouelleil A."/>
            <person name="Abdulkadir J."/>
            <person name="Abebe A."/>
            <person name="Abera B."/>
            <person name="Abreu J."/>
            <person name="Acer S.C."/>
            <person name="Aftuck L."/>
            <person name="Alexander A."/>
            <person name="An P."/>
            <person name="Anderson E."/>
            <person name="Anderson S."/>
            <person name="Arachi H."/>
            <person name="Azer M."/>
            <person name="Bachantsang P."/>
            <person name="Barry A."/>
            <person name="Bayul T."/>
            <person name="Berlin A."/>
            <person name="Bessette D."/>
            <person name="Bloom T."/>
            <person name="Blye J."/>
            <person name="Boguslavskiy L."/>
            <person name="Bonnet C."/>
            <person name="Boukhgalter B."/>
            <person name="Bourzgui I."/>
            <person name="Brown A."/>
            <person name="Cahill P."/>
            <person name="Channer S."/>
            <person name="Cheshatsang Y."/>
            <person name="Chuda L."/>
            <person name="Citroen M."/>
            <person name="Collymore A."/>
            <person name="Cooke P."/>
            <person name="Costello M."/>
            <person name="D'Aco K."/>
            <person name="Daza R."/>
            <person name="De Haan G."/>
            <person name="DeGray S."/>
            <person name="DeMaso C."/>
            <person name="Dhargay N."/>
            <person name="Dooley K."/>
            <person name="Dooley E."/>
            <person name="Doricent M."/>
            <person name="Dorje P."/>
            <person name="Dorjee K."/>
            <person name="Dupes A."/>
            <person name="Elong R."/>
            <person name="Falk J."/>
            <person name="Farina A."/>
            <person name="Faro S."/>
            <person name="Ferguson D."/>
            <person name="Fisher S."/>
            <person name="Foley C.D."/>
            <person name="Franke A."/>
            <person name="Friedrich D."/>
            <person name="Gadbois L."/>
            <person name="Gearin G."/>
            <person name="Gearin C.R."/>
            <person name="Giannoukos G."/>
            <person name="Goode T."/>
            <person name="Graham J."/>
            <person name="Grandbois E."/>
            <person name="Grewal S."/>
            <person name="Gyaltsen K."/>
            <person name="Hafez N."/>
            <person name="Hagos B."/>
            <person name="Hall J."/>
            <person name="Henson C."/>
            <person name="Hollinger A."/>
            <person name="Honan T."/>
            <person name="Huard M.D."/>
            <person name="Hughes L."/>
            <person name="Hurhula B."/>
            <person name="Husby M.E."/>
            <person name="Kamat A."/>
            <person name="Kanga B."/>
            <person name="Kashin S."/>
            <person name="Khazanovich D."/>
            <person name="Kisner P."/>
            <person name="Lance K."/>
            <person name="Lara M."/>
            <person name="Lee W."/>
            <person name="Lennon N."/>
            <person name="Letendre F."/>
            <person name="LeVine R."/>
            <person name="Lipovsky A."/>
            <person name="Liu X."/>
            <person name="Liu J."/>
            <person name="Liu S."/>
            <person name="Lokyitsang T."/>
            <person name="Lokyitsang Y."/>
            <person name="Lubonja R."/>
            <person name="Lui A."/>
            <person name="MacDonald P."/>
            <person name="Magnisalis V."/>
            <person name="Maru K."/>
            <person name="Matthews C."/>
            <person name="McCusker W."/>
            <person name="McDonough S."/>
            <person name="Mehta T."/>
            <person name="Meldrim J."/>
            <person name="Meneus L."/>
            <person name="Mihai O."/>
            <person name="Mihalev A."/>
            <person name="Mihova T."/>
            <person name="Mittelman R."/>
            <person name="Mlenga V."/>
            <person name="Montmayeur A."/>
            <person name="Mulrain L."/>
            <person name="Navidi A."/>
            <person name="Naylor J."/>
            <person name="Negash T."/>
            <person name="Nguyen T."/>
            <person name="Nguyen N."/>
            <person name="Nicol R."/>
            <person name="Norbu C."/>
            <person name="Norbu N."/>
            <person name="Novod N."/>
            <person name="O'Neill B."/>
            <person name="Osman S."/>
            <person name="Markiewicz E."/>
            <person name="Oyono O.L."/>
            <person name="Patti C."/>
            <person name="Phunkhang P."/>
            <person name="Pierre F."/>
            <person name="Priest M."/>
            <person name="Raghuraman S."/>
            <person name="Rege F."/>
            <person name="Reyes R."/>
            <person name="Rise C."/>
            <person name="Rogov P."/>
            <person name="Ross K."/>
            <person name="Ryan E."/>
            <person name="Settipalli S."/>
            <person name="Shea T."/>
            <person name="Sherpa N."/>
            <person name="Shi L."/>
            <person name="Shih D."/>
            <person name="Sparrow T."/>
            <person name="Spaulding J."/>
            <person name="Stalker J."/>
            <person name="Stange-Thomann N."/>
            <person name="Stavropoulos S."/>
            <person name="Stone C."/>
            <person name="Strader C."/>
            <person name="Tesfaye S."/>
            <person name="Thomson T."/>
            <person name="Thoulutsang Y."/>
            <person name="Thoulutsang D."/>
            <person name="Topham K."/>
            <person name="Topping I."/>
            <person name="Tsamla T."/>
            <person name="Vassiliev H."/>
            <person name="Vo A."/>
            <person name="Wangchuk T."/>
            <person name="Wangdi T."/>
            <person name="Weiand M."/>
            <person name="Wilkinson J."/>
            <person name="Wilson A."/>
            <person name="Yadav S."/>
            <person name="Young G."/>
            <person name="Yu Q."/>
            <person name="Zembek L."/>
            <person name="Zhong D."/>
            <person name="Zimmer A."/>
            <person name="Zwirko Z."/>
            <person name="Jaffe D.B."/>
            <person name="Alvarez P."/>
            <person name="Brockman W."/>
            <person name="Butler J."/>
            <person name="Chin C."/>
            <person name="Gnerre S."/>
            <person name="Grabherr M."/>
            <person name="Kleber M."/>
            <person name="Mauceli E."/>
            <person name="MacCallum I."/>
        </authorList>
    </citation>
    <scope>NUCLEOTIDE SEQUENCE [LARGE SCALE GENOMIC DNA]</scope>
    <source>
        <strain evidence="4">Tucson 15287-2541.00</strain>
    </source>
</reference>
<proteinExistence type="predicted"/>
<dbReference type="eggNOG" id="ENOG502RVR9">
    <property type="taxonomic scope" value="Eukaryota"/>
</dbReference>
<dbReference type="KEGG" id="dgr:6569812"/>
<dbReference type="EMBL" id="CH916377">
    <property type="protein sequence ID" value="EDV90519.1"/>
    <property type="molecule type" value="Genomic_DNA"/>
</dbReference>
<dbReference type="Proteomes" id="UP000001070">
    <property type="component" value="Unassembled WGS sequence"/>
</dbReference>
<organism evidence="4">
    <name type="scientific">Drosophila grimshawi</name>
    <name type="common">Hawaiian fruit fly</name>
    <name type="synonym">Idiomyia grimshawi</name>
    <dbReference type="NCBI Taxonomy" id="7222"/>
    <lineage>
        <taxon>Eukaryota</taxon>
        <taxon>Metazoa</taxon>
        <taxon>Ecdysozoa</taxon>
        <taxon>Arthropoda</taxon>
        <taxon>Hexapoda</taxon>
        <taxon>Insecta</taxon>
        <taxon>Pterygota</taxon>
        <taxon>Neoptera</taxon>
        <taxon>Endopterygota</taxon>
        <taxon>Diptera</taxon>
        <taxon>Brachycera</taxon>
        <taxon>Muscomorpha</taxon>
        <taxon>Ephydroidea</taxon>
        <taxon>Drosophilidae</taxon>
        <taxon>Drosophila</taxon>
        <taxon>Hawaiian Drosophila</taxon>
    </lineage>
</organism>
<dbReference type="InterPro" id="IPR007999">
    <property type="entry name" value="DUF745"/>
</dbReference>
<dbReference type="OrthoDB" id="7872872at2759"/>
<evidence type="ECO:0000256" key="2">
    <source>
        <dbReference type="SAM" id="SignalP"/>
    </source>
</evidence>
<sequence>MKWKWKNCCQLLLLLGLFCAGQGRNLGRLRTDDDDDEGEQCDRYTAQLITPDKPTDEDVDGGASGASLTTTGRNCSQLAANIAAKAAQVATAANEAQASAAEYAAKEVRLQLAGKALQASRAAQAVLEGKRALLDKTQRELSDLDEWINKLGASLELSEANAKNAEFAAKSAESHFGRLNDVVQLVASSLADVDALADIGQSDLKEKQQMLVAAKERSDRIQKDISCARDEYQQVKVAAYQAACAAVDAKKKAAATATATGGGDKGKCNTSMRRRHMRFYPLKQIQH</sequence>
<dbReference type="Pfam" id="PF05335">
    <property type="entry name" value="DUF745"/>
    <property type="match status" value="1"/>
</dbReference>
<feature type="signal peptide" evidence="2">
    <location>
        <begin position="1"/>
        <end position="23"/>
    </location>
</feature>
<evidence type="ECO:0000313" key="3">
    <source>
        <dbReference type="EMBL" id="EDV90519.1"/>
    </source>
</evidence>
<keyword evidence="4" id="KW-1185">Reference proteome</keyword>
<feature type="chain" id="PRO_5002813130" evidence="2">
    <location>
        <begin position="24"/>
        <end position="287"/>
    </location>
</feature>
<dbReference type="HOGENOM" id="CLU_970662_0_0_1"/>
<keyword evidence="1" id="KW-0175">Coiled coil</keyword>
<dbReference type="AlphaFoldDB" id="B4JXV7"/>
<gene>
    <name evidence="3" type="primary">Dgri\GH14142</name>
    <name evidence="3" type="ORF">Dgri_GH14142</name>
</gene>
<protein>
    <submittedName>
        <fullName evidence="3">GH14142</fullName>
    </submittedName>
</protein>
<dbReference type="OMA" id="QQHPFWS"/>
<dbReference type="PANTHER" id="PTHR37161:SF2">
    <property type="entry name" value="AT11648P-RELATED"/>
    <property type="match status" value="1"/>
</dbReference>
<evidence type="ECO:0000313" key="4">
    <source>
        <dbReference type="Proteomes" id="UP000001070"/>
    </source>
</evidence>
<keyword evidence="2" id="KW-0732">Signal</keyword>
<dbReference type="SMR" id="B4JXV7"/>
<name>B4JXV7_DROGR</name>
<accession>B4JXV7</accession>
<evidence type="ECO:0000256" key="1">
    <source>
        <dbReference type="SAM" id="Coils"/>
    </source>
</evidence>
<dbReference type="InParanoid" id="B4JXV7"/>
<feature type="coiled-coil region" evidence="1">
    <location>
        <begin position="204"/>
        <end position="231"/>
    </location>
</feature>
<dbReference type="PANTHER" id="PTHR37161">
    <property type="entry name" value="HDC10475"/>
    <property type="match status" value="1"/>
</dbReference>